<dbReference type="PANTHER" id="PTHR28682:SF4">
    <property type="entry name" value="INHIBITORY SYNAPTIC FACTOR 2AB"/>
    <property type="match status" value="1"/>
</dbReference>
<dbReference type="AlphaFoldDB" id="A0A8J4TQK2"/>
<dbReference type="GO" id="GO:0014069">
    <property type="term" value="C:postsynaptic density"/>
    <property type="evidence" value="ECO:0007669"/>
    <property type="project" value="TreeGrafter"/>
</dbReference>
<dbReference type="PANTHER" id="PTHR28682">
    <property type="entry name" value="INHIBITORY SYNAPTIC FACTOR 2A-RELATED"/>
    <property type="match status" value="1"/>
</dbReference>
<sequence length="373" mass="40542">VMVSKEAGPYVLSNSDSDSEVGGPFLGSEGGRSGDGVHKRNKALQVRFKDICEAQNEAARLARGAKARSVSCKVVHKRYMTMPARRSIPNVTKSTAVQTSPELKNRYQTFPFERKKGNTIKHTALVENYENQNNGFLSELQATEEEKPHGARVQKTRVLLHSMPPCAGVQDLCQDSSLDSSGQGRETDENLHQTDSKEEECSQESSSKHKGLPSQSEGGAEQEPNCTKSSSSSSSTQPLRDRGAISKVTGPIAWTSLTQVECLDSPSLQCKRKKDPVPLNGLQSQTLPRAGSFPTQSTSQAHFHGTYGFGSTDTRRVTRSHVCGQMIPLPGADGDVKARLQAMETLVMSSQETIKVLLGVIQELEKGEAQREG</sequence>
<gene>
    <name evidence="2" type="ORF">DAT39_010722</name>
</gene>
<feature type="compositionally biased region" description="Gly residues" evidence="1">
    <location>
        <begin position="24"/>
        <end position="34"/>
    </location>
</feature>
<feature type="compositionally biased region" description="Polar residues" evidence="1">
    <location>
        <begin position="284"/>
        <end position="301"/>
    </location>
</feature>
<reference evidence="2" key="1">
    <citation type="submission" date="2020-07" db="EMBL/GenBank/DDBJ databases">
        <title>Clarias magur genome sequencing, assembly and annotation.</title>
        <authorList>
            <person name="Kushwaha B."/>
            <person name="Kumar R."/>
            <person name="Das P."/>
            <person name="Joshi C.G."/>
            <person name="Kumar D."/>
            <person name="Nagpure N.S."/>
            <person name="Pandey M."/>
            <person name="Agarwal S."/>
            <person name="Srivastava S."/>
            <person name="Singh M."/>
            <person name="Sahoo L."/>
            <person name="Jayasankar P."/>
            <person name="Meher P.K."/>
            <person name="Koringa P.G."/>
            <person name="Iquebal M.A."/>
            <person name="Das S.P."/>
            <person name="Bit A."/>
            <person name="Patnaik S."/>
            <person name="Patel N."/>
            <person name="Shah T.M."/>
            <person name="Hinsu A."/>
            <person name="Jena J.K."/>
        </authorList>
    </citation>
    <scope>NUCLEOTIDE SEQUENCE</scope>
    <source>
        <strain evidence="2">CIFAMagur01</strain>
        <tissue evidence="2">Testis</tissue>
    </source>
</reference>
<accession>A0A8J4TQK2</accession>
<feature type="compositionally biased region" description="Low complexity" evidence="1">
    <location>
        <begin position="171"/>
        <end position="184"/>
    </location>
</feature>
<feature type="region of interest" description="Disordered" evidence="1">
    <location>
        <begin position="1"/>
        <end position="37"/>
    </location>
</feature>
<dbReference type="OrthoDB" id="8679980at2759"/>
<proteinExistence type="predicted"/>
<feature type="non-terminal residue" evidence="2">
    <location>
        <position position="373"/>
    </location>
</feature>
<evidence type="ECO:0000313" key="2">
    <source>
        <dbReference type="EMBL" id="KAF5899560.1"/>
    </source>
</evidence>
<feature type="region of interest" description="Disordered" evidence="1">
    <location>
        <begin position="171"/>
        <end position="244"/>
    </location>
</feature>
<protein>
    <submittedName>
        <fullName evidence="2">Protein FAM</fullName>
    </submittedName>
</protein>
<dbReference type="EMBL" id="QNUK01000163">
    <property type="protein sequence ID" value="KAF5899560.1"/>
    <property type="molecule type" value="Genomic_DNA"/>
</dbReference>
<dbReference type="Proteomes" id="UP000727407">
    <property type="component" value="Unassembled WGS sequence"/>
</dbReference>
<feature type="compositionally biased region" description="Basic and acidic residues" evidence="1">
    <location>
        <begin position="185"/>
        <end position="200"/>
    </location>
</feature>
<evidence type="ECO:0000256" key="1">
    <source>
        <dbReference type="SAM" id="MobiDB-lite"/>
    </source>
</evidence>
<dbReference type="GO" id="GO:0060080">
    <property type="term" value="P:inhibitory postsynaptic potential"/>
    <property type="evidence" value="ECO:0007669"/>
    <property type="project" value="TreeGrafter"/>
</dbReference>
<feature type="region of interest" description="Disordered" evidence="1">
    <location>
        <begin position="284"/>
        <end position="304"/>
    </location>
</feature>
<comment type="caution">
    <text evidence="2">The sequence shown here is derived from an EMBL/GenBank/DDBJ whole genome shotgun (WGS) entry which is preliminary data.</text>
</comment>
<keyword evidence="3" id="KW-1185">Reference proteome</keyword>
<organism evidence="2 3">
    <name type="scientific">Clarias magur</name>
    <name type="common">Asian catfish</name>
    <name type="synonym">Macropteronotus magur</name>
    <dbReference type="NCBI Taxonomy" id="1594786"/>
    <lineage>
        <taxon>Eukaryota</taxon>
        <taxon>Metazoa</taxon>
        <taxon>Chordata</taxon>
        <taxon>Craniata</taxon>
        <taxon>Vertebrata</taxon>
        <taxon>Euteleostomi</taxon>
        <taxon>Actinopterygii</taxon>
        <taxon>Neopterygii</taxon>
        <taxon>Teleostei</taxon>
        <taxon>Ostariophysi</taxon>
        <taxon>Siluriformes</taxon>
        <taxon>Clariidae</taxon>
        <taxon>Clarias</taxon>
    </lineage>
</organism>
<feature type="non-terminal residue" evidence="2">
    <location>
        <position position="1"/>
    </location>
</feature>
<dbReference type="InterPro" id="IPR029337">
    <property type="entry name" value="INSYN2"/>
</dbReference>
<dbReference type="Pfam" id="PF15265">
    <property type="entry name" value="FAM196"/>
    <property type="match status" value="1"/>
</dbReference>
<evidence type="ECO:0000313" key="3">
    <source>
        <dbReference type="Proteomes" id="UP000727407"/>
    </source>
</evidence>
<name>A0A8J4TQK2_CLAMG</name>